<dbReference type="Gene3D" id="3.30.730.10">
    <property type="entry name" value="AP2/ERF domain"/>
    <property type="match status" value="1"/>
</dbReference>
<dbReference type="Pfam" id="PF00847">
    <property type="entry name" value="AP2"/>
    <property type="match status" value="1"/>
</dbReference>
<dbReference type="PANTHER" id="PTHR31657">
    <property type="entry name" value="ETHYLENE-RESPONSIVE TRANSCRIPTION FACTOR ERF061"/>
    <property type="match status" value="1"/>
</dbReference>
<keyword evidence="6" id="KW-0804">Transcription</keyword>
<accession>A0AAD5JQ55</accession>
<evidence type="ECO:0000256" key="1">
    <source>
        <dbReference type="ARBA" id="ARBA00004123"/>
    </source>
</evidence>
<feature type="domain" description="AP2/ERF" evidence="10">
    <location>
        <begin position="273"/>
        <end position="330"/>
    </location>
</feature>
<keyword evidence="7" id="KW-0539">Nucleus</keyword>
<dbReference type="GO" id="GO:0009873">
    <property type="term" value="P:ethylene-activated signaling pathway"/>
    <property type="evidence" value="ECO:0007669"/>
    <property type="project" value="UniProtKB-KW"/>
</dbReference>
<dbReference type="AlphaFoldDB" id="A0AAD5JQ55"/>
<keyword evidence="5" id="KW-0010">Activator</keyword>
<organism evidence="11 12">
    <name type="scientific">Acer negundo</name>
    <name type="common">Box elder</name>
    <dbReference type="NCBI Taxonomy" id="4023"/>
    <lineage>
        <taxon>Eukaryota</taxon>
        <taxon>Viridiplantae</taxon>
        <taxon>Streptophyta</taxon>
        <taxon>Embryophyta</taxon>
        <taxon>Tracheophyta</taxon>
        <taxon>Spermatophyta</taxon>
        <taxon>Magnoliopsida</taxon>
        <taxon>eudicotyledons</taxon>
        <taxon>Gunneridae</taxon>
        <taxon>Pentapetalae</taxon>
        <taxon>rosids</taxon>
        <taxon>malvids</taxon>
        <taxon>Sapindales</taxon>
        <taxon>Sapindaceae</taxon>
        <taxon>Hippocastanoideae</taxon>
        <taxon>Acereae</taxon>
        <taxon>Acer</taxon>
    </lineage>
</organism>
<evidence type="ECO:0000256" key="3">
    <source>
        <dbReference type="ARBA" id="ARBA00023015"/>
    </source>
</evidence>
<dbReference type="FunFam" id="3.30.730.10:FF:000001">
    <property type="entry name" value="Ethylene-responsive transcription factor 2"/>
    <property type="match status" value="1"/>
</dbReference>
<dbReference type="InterPro" id="IPR036955">
    <property type="entry name" value="AP2/ERF_dom_sf"/>
</dbReference>
<evidence type="ECO:0000256" key="2">
    <source>
        <dbReference type="ARBA" id="ARBA00022745"/>
    </source>
</evidence>
<dbReference type="Proteomes" id="UP001064489">
    <property type="component" value="Chromosome 1"/>
</dbReference>
<dbReference type="PRINTS" id="PR00367">
    <property type="entry name" value="ETHRSPELEMNT"/>
</dbReference>
<evidence type="ECO:0000313" key="11">
    <source>
        <dbReference type="EMBL" id="KAI9196199.1"/>
    </source>
</evidence>
<dbReference type="GO" id="GO:0003700">
    <property type="term" value="F:DNA-binding transcription factor activity"/>
    <property type="evidence" value="ECO:0007669"/>
    <property type="project" value="InterPro"/>
</dbReference>
<dbReference type="SMART" id="SM00380">
    <property type="entry name" value="AP2"/>
    <property type="match status" value="1"/>
</dbReference>
<feature type="compositionally biased region" description="Polar residues" evidence="9">
    <location>
        <begin position="379"/>
        <end position="391"/>
    </location>
</feature>
<dbReference type="EMBL" id="JAJSOW010000003">
    <property type="protein sequence ID" value="KAI9196199.1"/>
    <property type="molecule type" value="Genomic_DNA"/>
</dbReference>
<comment type="similarity">
    <text evidence="8">Belongs to the AP2/ERF transcription factor family. ERF subfamily.</text>
</comment>
<evidence type="ECO:0000256" key="6">
    <source>
        <dbReference type="ARBA" id="ARBA00023163"/>
    </source>
</evidence>
<feature type="compositionally biased region" description="Low complexity" evidence="9">
    <location>
        <begin position="362"/>
        <end position="373"/>
    </location>
</feature>
<dbReference type="InterPro" id="IPR001471">
    <property type="entry name" value="AP2/ERF_dom"/>
</dbReference>
<protein>
    <recommendedName>
        <fullName evidence="10">AP2/ERF domain-containing protein</fullName>
    </recommendedName>
</protein>
<keyword evidence="4" id="KW-0238">DNA-binding</keyword>
<dbReference type="PROSITE" id="PS51032">
    <property type="entry name" value="AP2_ERF"/>
    <property type="match status" value="1"/>
</dbReference>
<gene>
    <name evidence="11" type="ORF">LWI28_021898</name>
</gene>
<proteinExistence type="inferred from homology"/>
<dbReference type="GO" id="GO:0005634">
    <property type="term" value="C:nucleus"/>
    <property type="evidence" value="ECO:0007669"/>
    <property type="project" value="UniProtKB-SubCell"/>
</dbReference>
<keyword evidence="3" id="KW-0805">Transcription regulation</keyword>
<dbReference type="PANTHER" id="PTHR31657:SF40">
    <property type="entry name" value="ETHYLENE-RESPONSIVE TRANSCRIPTION FACTOR ERF062"/>
    <property type="match status" value="1"/>
</dbReference>
<evidence type="ECO:0000256" key="4">
    <source>
        <dbReference type="ARBA" id="ARBA00023125"/>
    </source>
</evidence>
<reference evidence="11" key="2">
    <citation type="submission" date="2023-02" db="EMBL/GenBank/DDBJ databases">
        <authorList>
            <person name="Swenson N.G."/>
            <person name="Wegrzyn J.L."/>
            <person name="Mcevoy S.L."/>
        </authorList>
    </citation>
    <scope>NUCLEOTIDE SEQUENCE</scope>
    <source>
        <strain evidence="11">91603</strain>
        <tissue evidence="11">Leaf</tissue>
    </source>
</reference>
<reference evidence="11" key="1">
    <citation type="journal article" date="2022" name="Plant J.">
        <title>Strategies of tolerance reflected in two North American maple genomes.</title>
        <authorList>
            <person name="McEvoy S.L."/>
            <person name="Sezen U.U."/>
            <person name="Trouern-Trend A."/>
            <person name="McMahon S.M."/>
            <person name="Schaberg P.G."/>
            <person name="Yang J."/>
            <person name="Wegrzyn J.L."/>
            <person name="Swenson N.G."/>
        </authorList>
    </citation>
    <scope>NUCLEOTIDE SEQUENCE</scope>
    <source>
        <strain evidence="11">91603</strain>
    </source>
</reference>
<comment type="caution">
    <text evidence="11">The sequence shown here is derived from an EMBL/GenBank/DDBJ whole genome shotgun (WGS) entry which is preliminary data.</text>
</comment>
<dbReference type="CDD" id="cd00018">
    <property type="entry name" value="AP2"/>
    <property type="match status" value="1"/>
</dbReference>
<keyword evidence="2" id="KW-0936">Ethylene signaling pathway</keyword>
<sequence length="455" mass="50696">MENFLHKELLPSYFHGIATATATGSKFFGDSIIWGALSDAARGDHHNNLKYSAASSSTDRMFSGSEESSSTAEDQASGACSLINTIPGFIKQVLFKENQFVSGLNSSGDHHPPGVSVSDDVKDSFIPVNFLESFPKLTQTLQASSSDHHQQPSSLSKFPNLTLFLQEPPTLDPSTSTRMSLSSPNPSFHIPNLGQIQCQSRNNNNNNEEWLKINQSLTSTYYNQSKGLSSDYWLSTTKTQPMKYTGRRLVQQHQKGSSLSSSSVSSSSPAVKLYRGVRQRHWGKWVAEIRLPRNRTRVWLGTFDTAEEAAMAYDTAAYMLRGDYAHLNFPDLKHQLKANSLNGNTAALLEAKLQAISNQDISTQNNNKKTTSTIDHHQQQQPSSKKINNTKLKTKAAKRERQFELEINKVGSDHHHHHHQDQVVLSDVDAVDQLSRMPSLDMDMIWDALLVSDHS</sequence>
<feature type="region of interest" description="Disordered" evidence="9">
    <location>
        <begin position="360"/>
        <end position="398"/>
    </location>
</feature>
<evidence type="ECO:0000256" key="5">
    <source>
        <dbReference type="ARBA" id="ARBA00023159"/>
    </source>
</evidence>
<evidence type="ECO:0000313" key="12">
    <source>
        <dbReference type="Proteomes" id="UP001064489"/>
    </source>
</evidence>
<dbReference type="GO" id="GO:0000976">
    <property type="term" value="F:transcription cis-regulatory region binding"/>
    <property type="evidence" value="ECO:0007669"/>
    <property type="project" value="UniProtKB-ARBA"/>
</dbReference>
<keyword evidence="12" id="KW-1185">Reference proteome</keyword>
<evidence type="ECO:0000259" key="10">
    <source>
        <dbReference type="PROSITE" id="PS51032"/>
    </source>
</evidence>
<dbReference type="InterPro" id="IPR016177">
    <property type="entry name" value="DNA-bd_dom_sf"/>
</dbReference>
<evidence type="ECO:0000256" key="8">
    <source>
        <dbReference type="ARBA" id="ARBA00024343"/>
    </source>
</evidence>
<dbReference type="InterPro" id="IPR051758">
    <property type="entry name" value="ERF/AP2-like"/>
</dbReference>
<name>A0AAD5JQ55_ACENE</name>
<evidence type="ECO:0000256" key="9">
    <source>
        <dbReference type="SAM" id="MobiDB-lite"/>
    </source>
</evidence>
<dbReference type="SUPFAM" id="SSF54171">
    <property type="entry name" value="DNA-binding domain"/>
    <property type="match status" value="1"/>
</dbReference>
<comment type="subcellular location">
    <subcellularLocation>
        <location evidence="1">Nucleus</location>
    </subcellularLocation>
</comment>
<evidence type="ECO:0000256" key="7">
    <source>
        <dbReference type="ARBA" id="ARBA00023242"/>
    </source>
</evidence>